<dbReference type="Pfam" id="PF18765">
    <property type="entry name" value="Polbeta"/>
    <property type="match status" value="1"/>
</dbReference>
<dbReference type="InterPro" id="IPR041633">
    <property type="entry name" value="Polbeta"/>
</dbReference>
<evidence type="ECO:0000313" key="2">
    <source>
        <dbReference type="EMBL" id="KPQ43657.1"/>
    </source>
</evidence>
<dbReference type="PANTHER" id="PTHR43852:SF3">
    <property type="entry name" value="NUCLEOTIDYLTRANSFERASE"/>
    <property type="match status" value="1"/>
</dbReference>
<dbReference type="SUPFAM" id="SSF81301">
    <property type="entry name" value="Nucleotidyltransferase"/>
    <property type="match status" value="1"/>
</dbReference>
<evidence type="ECO:0000259" key="1">
    <source>
        <dbReference type="Pfam" id="PF18765"/>
    </source>
</evidence>
<dbReference type="NCBIfam" id="NF047752">
    <property type="entry name" value="MntA_antitoxin"/>
    <property type="match status" value="1"/>
</dbReference>
<dbReference type="InterPro" id="IPR052930">
    <property type="entry name" value="TA_antitoxin_MntA"/>
</dbReference>
<proteinExistence type="predicted"/>
<dbReference type="AlphaFoldDB" id="A0A0P8CKP1"/>
<gene>
    <name evidence="2" type="ORF">MPEBLZ_01843</name>
</gene>
<feature type="domain" description="Polymerase beta nucleotidyltransferase" evidence="1">
    <location>
        <begin position="6"/>
        <end position="98"/>
    </location>
</feature>
<protein>
    <submittedName>
        <fullName evidence="2">Nucleotidyltransferase</fullName>
    </submittedName>
</protein>
<organism evidence="2 3">
    <name type="scientific">Candidatus Methanoperedens nitratireducens</name>
    <dbReference type="NCBI Taxonomy" id="1392998"/>
    <lineage>
        <taxon>Archaea</taxon>
        <taxon>Methanobacteriati</taxon>
        <taxon>Methanobacteriota</taxon>
        <taxon>Stenosarchaea group</taxon>
        <taxon>Methanomicrobia</taxon>
        <taxon>Methanosarcinales</taxon>
        <taxon>ANME-2 cluster</taxon>
        <taxon>Candidatus Methanoperedentaceae</taxon>
        <taxon>Candidatus Methanoperedens</taxon>
    </lineage>
</organism>
<dbReference type="PANTHER" id="PTHR43852">
    <property type="entry name" value="NUCLEOTIDYLTRANSFERASE"/>
    <property type="match status" value="1"/>
</dbReference>
<dbReference type="InterPro" id="IPR043519">
    <property type="entry name" value="NT_sf"/>
</dbReference>
<dbReference type="CDD" id="cd05403">
    <property type="entry name" value="NT_KNTase_like"/>
    <property type="match status" value="1"/>
</dbReference>
<sequence length="138" mass="15864">MILYEKELKEYFSSKDSVILAYIFGSTVRGDAGRLSDVDIGVLLDENLSKKDRFELELRLMGEIAVLINKNKIDLIVLNEAPLLLAYNIIKDGIILKSGETQRVKFETKILSMYLDEKYYIKRHTEETLKRIAEVGFA</sequence>
<dbReference type="EMBL" id="LKCM01000137">
    <property type="protein sequence ID" value="KPQ43657.1"/>
    <property type="molecule type" value="Genomic_DNA"/>
</dbReference>
<dbReference type="Proteomes" id="UP000050360">
    <property type="component" value="Unassembled WGS sequence"/>
</dbReference>
<dbReference type="Gene3D" id="3.30.460.10">
    <property type="entry name" value="Beta Polymerase, domain 2"/>
    <property type="match status" value="1"/>
</dbReference>
<dbReference type="GO" id="GO:0016740">
    <property type="term" value="F:transferase activity"/>
    <property type="evidence" value="ECO:0007669"/>
    <property type="project" value="UniProtKB-KW"/>
</dbReference>
<name>A0A0P8CKP1_9EURY</name>
<reference evidence="2 3" key="1">
    <citation type="submission" date="2015-09" db="EMBL/GenBank/DDBJ databases">
        <title>A metagenomics-based metabolic model of nitrate-dependent anaerobic oxidation of methane by Methanoperedens-like archaea.</title>
        <authorList>
            <person name="Arshad A."/>
            <person name="Speth D.R."/>
            <person name="De Graaf R.M."/>
            <person name="Op Den Camp H.J."/>
            <person name="Jetten M.S."/>
            <person name="Welte C.U."/>
        </authorList>
    </citation>
    <scope>NUCLEOTIDE SEQUENCE [LARGE SCALE GENOMIC DNA]</scope>
</reference>
<comment type="caution">
    <text evidence="2">The sequence shown here is derived from an EMBL/GenBank/DDBJ whole genome shotgun (WGS) entry which is preliminary data.</text>
</comment>
<evidence type="ECO:0000313" key="3">
    <source>
        <dbReference type="Proteomes" id="UP000050360"/>
    </source>
</evidence>
<keyword evidence="2" id="KW-0808">Transferase</keyword>
<accession>A0A0P8CKP1</accession>